<dbReference type="PANTHER" id="PTHR22604:SF105">
    <property type="entry name" value="TRANS-1,2-DIHYDROBENZENE-1,2-DIOL DEHYDROGENASE"/>
    <property type="match status" value="1"/>
</dbReference>
<accession>K9UPY4</accession>
<name>K9UPY4_CHAP6</name>
<organism evidence="5 6">
    <name type="scientific">Chamaesiphon minutus (strain ATCC 27169 / PCC 6605)</name>
    <dbReference type="NCBI Taxonomy" id="1173020"/>
    <lineage>
        <taxon>Bacteria</taxon>
        <taxon>Bacillati</taxon>
        <taxon>Cyanobacteriota</taxon>
        <taxon>Cyanophyceae</taxon>
        <taxon>Gomontiellales</taxon>
        <taxon>Chamaesiphonaceae</taxon>
        <taxon>Chamaesiphon</taxon>
    </lineage>
</organism>
<dbReference type="OrthoDB" id="9815825at2"/>
<dbReference type="InterPro" id="IPR008354">
    <property type="entry name" value="Glc-Fru_OxRdtase_bac"/>
</dbReference>
<reference evidence="5 6" key="1">
    <citation type="submission" date="2012-05" db="EMBL/GenBank/DDBJ databases">
        <title>Finished chromosome of genome of Chamaesiphon sp. PCC 6605.</title>
        <authorList>
            <consortium name="US DOE Joint Genome Institute"/>
            <person name="Gugger M."/>
            <person name="Coursin T."/>
            <person name="Rippka R."/>
            <person name="Tandeau De Marsac N."/>
            <person name="Huntemann M."/>
            <person name="Wei C.-L."/>
            <person name="Han J."/>
            <person name="Detter J.C."/>
            <person name="Han C."/>
            <person name="Tapia R."/>
            <person name="Chen A."/>
            <person name="Kyrpides N."/>
            <person name="Mavromatis K."/>
            <person name="Markowitz V."/>
            <person name="Szeto E."/>
            <person name="Ivanova N."/>
            <person name="Pagani I."/>
            <person name="Pati A."/>
            <person name="Goodwin L."/>
            <person name="Nordberg H.P."/>
            <person name="Cantor M.N."/>
            <person name="Hua S.X."/>
            <person name="Woyke T."/>
            <person name="Kerfeld C.A."/>
        </authorList>
    </citation>
    <scope>NUCLEOTIDE SEQUENCE [LARGE SCALE GENOMIC DNA]</scope>
    <source>
        <strain evidence="6">ATCC 27169 / PCC 6605</strain>
    </source>
</reference>
<evidence type="ECO:0000313" key="5">
    <source>
        <dbReference type="EMBL" id="AFY96748.1"/>
    </source>
</evidence>
<evidence type="ECO:0000259" key="3">
    <source>
        <dbReference type="Pfam" id="PF01408"/>
    </source>
</evidence>
<feature type="domain" description="Gfo/Idh/MocA-like oxidoreductase N-terminal" evidence="3">
    <location>
        <begin position="19"/>
        <end position="141"/>
    </location>
</feature>
<evidence type="ECO:0000313" key="6">
    <source>
        <dbReference type="Proteomes" id="UP000010366"/>
    </source>
</evidence>
<dbReference type="Pfam" id="PF22725">
    <property type="entry name" value="GFO_IDH_MocA_C3"/>
    <property type="match status" value="1"/>
</dbReference>
<dbReference type="RefSeq" id="WP_015162823.1">
    <property type="nucleotide sequence ID" value="NC_019697.1"/>
</dbReference>
<sequence length="382" mass="41747">MINASVRSNPSASTSQPKIRYAVVGLGWYAQAAALPAFEHAENSELVAIVSDDPTKRSEIAKKYGIEHTYSYDEYDRLLASGNIDAVYIALPNHLHCDYIVRAAQAGIHILCEKPMAVSVEECERAIAAAQDNNVKLMIAYRLHFEPANMHAIEVIRSGKIGEPRIFNSVFCQQTEGGNSRLSATLGGGTIEDIGIYCINASRYLFQSEPIEVFATSANNGEERFAEVPEMTSAIMRFPGDRLATFVCSFGAAKVSTYQVIGTIGDLYVKPAYASCGEIEHKITIEADTETHTFGSSDQVAAEFVYFSDCIIHDREPEPSGAEGLMDVRIIRALYDSIATGGFITLNLPQRDRRPSAAQIIERPPQQQKAELINAADPAGNN</sequence>
<dbReference type="Gene3D" id="3.30.360.10">
    <property type="entry name" value="Dihydrodipicolinate Reductase, domain 2"/>
    <property type="match status" value="1"/>
</dbReference>
<dbReference type="GO" id="GO:0000166">
    <property type="term" value="F:nucleotide binding"/>
    <property type="evidence" value="ECO:0007669"/>
    <property type="project" value="InterPro"/>
</dbReference>
<dbReference type="InterPro" id="IPR055170">
    <property type="entry name" value="GFO_IDH_MocA-like_dom"/>
</dbReference>
<dbReference type="GO" id="GO:0016491">
    <property type="term" value="F:oxidoreductase activity"/>
    <property type="evidence" value="ECO:0007669"/>
    <property type="project" value="UniProtKB-KW"/>
</dbReference>
<dbReference type="SUPFAM" id="SSF55347">
    <property type="entry name" value="Glyceraldehyde-3-phosphate dehydrogenase-like, C-terminal domain"/>
    <property type="match status" value="1"/>
</dbReference>
<dbReference type="AlphaFoldDB" id="K9UPY4"/>
<keyword evidence="2" id="KW-0560">Oxidoreductase</keyword>
<dbReference type="KEGG" id="cmp:Cha6605_5900"/>
<proteinExistence type="inferred from homology"/>
<dbReference type="Proteomes" id="UP000010366">
    <property type="component" value="Chromosome"/>
</dbReference>
<dbReference type="EMBL" id="CP003600">
    <property type="protein sequence ID" value="AFY96748.1"/>
    <property type="molecule type" value="Genomic_DNA"/>
</dbReference>
<dbReference type="eggNOG" id="COG0673">
    <property type="taxonomic scope" value="Bacteria"/>
</dbReference>
<dbReference type="STRING" id="1173020.Cha6605_5900"/>
<keyword evidence="6" id="KW-1185">Reference proteome</keyword>
<evidence type="ECO:0000256" key="2">
    <source>
        <dbReference type="ARBA" id="ARBA00023002"/>
    </source>
</evidence>
<dbReference type="InterPro" id="IPR036291">
    <property type="entry name" value="NAD(P)-bd_dom_sf"/>
</dbReference>
<evidence type="ECO:0000256" key="1">
    <source>
        <dbReference type="ARBA" id="ARBA00010928"/>
    </source>
</evidence>
<dbReference type="PANTHER" id="PTHR22604">
    <property type="entry name" value="OXIDOREDUCTASES"/>
    <property type="match status" value="1"/>
</dbReference>
<dbReference type="InterPro" id="IPR000683">
    <property type="entry name" value="Gfo/Idh/MocA-like_OxRdtase_N"/>
</dbReference>
<protein>
    <submittedName>
        <fullName evidence="5">Putative dehydrogenase</fullName>
    </submittedName>
</protein>
<dbReference type="PRINTS" id="PR01775">
    <property type="entry name" value="GLFROXRDTASE"/>
</dbReference>
<dbReference type="SUPFAM" id="SSF51735">
    <property type="entry name" value="NAD(P)-binding Rossmann-fold domains"/>
    <property type="match status" value="1"/>
</dbReference>
<comment type="similarity">
    <text evidence="1">Belongs to the Gfo/Idh/MocA family.</text>
</comment>
<feature type="domain" description="GFO/IDH/MocA-like oxidoreductase" evidence="4">
    <location>
        <begin position="152"/>
        <end position="267"/>
    </location>
</feature>
<dbReference type="HOGENOM" id="CLU_023194_5_1_3"/>
<dbReference type="Gene3D" id="3.40.50.720">
    <property type="entry name" value="NAD(P)-binding Rossmann-like Domain"/>
    <property type="match status" value="1"/>
</dbReference>
<evidence type="ECO:0000259" key="4">
    <source>
        <dbReference type="Pfam" id="PF22725"/>
    </source>
</evidence>
<dbReference type="Pfam" id="PF01408">
    <property type="entry name" value="GFO_IDH_MocA"/>
    <property type="match status" value="1"/>
</dbReference>
<dbReference type="InterPro" id="IPR050984">
    <property type="entry name" value="Gfo/Idh/MocA_domain"/>
</dbReference>
<gene>
    <name evidence="5" type="ORF">Cha6605_5900</name>
</gene>